<protein>
    <submittedName>
        <fullName evidence="1">Uncharacterized protein</fullName>
    </submittedName>
</protein>
<proteinExistence type="predicted"/>
<evidence type="ECO:0000313" key="2">
    <source>
        <dbReference type="Proteomes" id="UP000029964"/>
    </source>
</evidence>
<name>A0A086SY19_HAPC1</name>
<reference evidence="2" key="1">
    <citation type="journal article" date="2014" name="Genome Announc.">
        <title>Genome sequence and annotation of Acremonium chrysogenum, producer of the beta-lactam antibiotic cephalosporin C.</title>
        <authorList>
            <person name="Terfehr D."/>
            <person name="Dahlmann T.A."/>
            <person name="Specht T."/>
            <person name="Zadra I."/>
            <person name="Kuernsteiner H."/>
            <person name="Kueck U."/>
        </authorList>
    </citation>
    <scope>NUCLEOTIDE SEQUENCE [LARGE SCALE GENOMIC DNA]</scope>
    <source>
        <strain evidence="2">ATCC 11550 / CBS 779.69 / DSM 880 / IAM 14645 / JCM 23072 / IMI 49137</strain>
    </source>
</reference>
<dbReference type="EMBL" id="JPKY01000107">
    <property type="protein sequence ID" value="KFH42001.1"/>
    <property type="molecule type" value="Genomic_DNA"/>
</dbReference>
<dbReference type="HOGENOM" id="CLU_2605460_0_0_1"/>
<sequence length="79" mass="9154">MASMEKPQDKREKRQDDRIAATVDWGPVQCLWPCHGLRLVTQRRENYISRHLKLTAQFCVMSLAESSVFVVRGYLAYPA</sequence>
<gene>
    <name evidence="1" type="ORF">ACRE_072570</name>
</gene>
<dbReference type="AlphaFoldDB" id="A0A086SY19"/>
<accession>A0A086SY19</accession>
<comment type="caution">
    <text evidence="1">The sequence shown here is derived from an EMBL/GenBank/DDBJ whole genome shotgun (WGS) entry which is preliminary data.</text>
</comment>
<keyword evidence="2" id="KW-1185">Reference proteome</keyword>
<dbReference type="Proteomes" id="UP000029964">
    <property type="component" value="Unassembled WGS sequence"/>
</dbReference>
<organism evidence="1 2">
    <name type="scientific">Hapsidospora chrysogenum (strain ATCC 11550 / CBS 779.69 / DSM 880 / IAM 14645 / JCM 23072 / IMI 49137)</name>
    <name type="common">Acremonium chrysogenum</name>
    <dbReference type="NCBI Taxonomy" id="857340"/>
    <lineage>
        <taxon>Eukaryota</taxon>
        <taxon>Fungi</taxon>
        <taxon>Dikarya</taxon>
        <taxon>Ascomycota</taxon>
        <taxon>Pezizomycotina</taxon>
        <taxon>Sordariomycetes</taxon>
        <taxon>Hypocreomycetidae</taxon>
        <taxon>Hypocreales</taxon>
        <taxon>Bionectriaceae</taxon>
        <taxon>Hapsidospora</taxon>
    </lineage>
</organism>
<evidence type="ECO:0000313" key="1">
    <source>
        <dbReference type="EMBL" id="KFH42001.1"/>
    </source>
</evidence>